<feature type="region of interest" description="Disordered" evidence="1">
    <location>
        <begin position="42"/>
        <end position="84"/>
    </location>
</feature>
<protein>
    <submittedName>
        <fullName evidence="3">DUF6479 family protein</fullName>
    </submittedName>
</protein>
<comment type="caution">
    <text evidence="3">The sequence shown here is derived from an EMBL/GenBank/DDBJ whole genome shotgun (WGS) entry which is preliminary data.</text>
</comment>
<gene>
    <name evidence="3" type="ORF">ACH4F9_05815</name>
</gene>
<evidence type="ECO:0000256" key="1">
    <source>
        <dbReference type="SAM" id="MobiDB-lite"/>
    </source>
</evidence>
<keyword evidence="2" id="KW-0472">Membrane</keyword>
<name>A0ABW7QJX6_9ACTN</name>
<keyword evidence="4" id="KW-1185">Reference proteome</keyword>
<reference evidence="3 4" key="1">
    <citation type="submission" date="2024-10" db="EMBL/GenBank/DDBJ databases">
        <title>The Natural Products Discovery Center: Release of the First 8490 Sequenced Strains for Exploring Actinobacteria Biosynthetic Diversity.</title>
        <authorList>
            <person name="Kalkreuter E."/>
            <person name="Kautsar S.A."/>
            <person name="Yang D."/>
            <person name="Bader C.D."/>
            <person name="Teijaro C.N."/>
            <person name="Fluegel L."/>
            <person name="Davis C.M."/>
            <person name="Simpson J.R."/>
            <person name="Lauterbach L."/>
            <person name="Steele A.D."/>
            <person name="Gui C."/>
            <person name="Meng S."/>
            <person name="Li G."/>
            <person name="Viehrig K."/>
            <person name="Ye F."/>
            <person name="Su P."/>
            <person name="Kiefer A.F."/>
            <person name="Nichols A."/>
            <person name="Cepeda A.J."/>
            <person name="Yan W."/>
            <person name="Fan B."/>
            <person name="Jiang Y."/>
            <person name="Adhikari A."/>
            <person name="Zheng C.-J."/>
            <person name="Schuster L."/>
            <person name="Cowan T.M."/>
            <person name="Smanski M.J."/>
            <person name="Chevrette M.G."/>
            <person name="De Carvalho L.P.S."/>
            <person name="Shen B."/>
        </authorList>
    </citation>
    <scope>NUCLEOTIDE SEQUENCE [LARGE SCALE GENOMIC DNA]</scope>
    <source>
        <strain evidence="3 4">NPDC017990</strain>
    </source>
</reference>
<dbReference type="EMBL" id="JBIRGQ010000001">
    <property type="protein sequence ID" value="MFH8544515.1"/>
    <property type="molecule type" value="Genomic_DNA"/>
</dbReference>
<sequence length="84" mass="9069">MADMHTLRYSVLALEGGGSLIFPIVGLAVVLGLLAMFVSGRRRAARRTQPSKPAHTPKPASGEAQRGTTWQTPDDDPEQGHPHR</sequence>
<feature type="transmembrane region" description="Helical" evidence="2">
    <location>
        <begin position="20"/>
        <end position="38"/>
    </location>
</feature>
<evidence type="ECO:0000313" key="3">
    <source>
        <dbReference type="EMBL" id="MFH8544515.1"/>
    </source>
</evidence>
<dbReference type="RefSeq" id="WP_397708323.1">
    <property type="nucleotide sequence ID" value="NZ_JBIRGN010000001.1"/>
</dbReference>
<proteinExistence type="predicted"/>
<evidence type="ECO:0000256" key="2">
    <source>
        <dbReference type="SAM" id="Phobius"/>
    </source>
</evidence>
<accession>A0ABW7QJX6</accession>
<keyword evidence="2" id="KW-1133">Transmembrane helix</keyword>
<dbReference type="Proteomes" id="UP001610818">
    <property type="component" value="Unassembled WGS sequence"/>
</dbReference>
<organism evidence="3 4">
    <name type="scientific">Streptomyces longisporoflavus</name>
    <dbReference type="NCBI Taxonomy" id="28044"/>
    <lineage>
        <taxon>Bacteria</taxon>
        <taxon>Bacillati</taxon>
        <taxon>Actinomycetota</taxon>
        <taxon>Actinomycetes</taxon>
        <taxon>Kitasatosporales</taxon>
        <taxon>Streptomycetaceae</taxon>
        <taxon>Streptomyces</taxon>
    </lineage>
</organism>
<keyword evidence="2" id="KW-0812">Transmembrane</keyword>
<evidence type="ECO:0000313" key="4">
    <source>
        <dbReference type="Proteomes" id="UP001610818"/>
    </source>
</evidence>